<dbReference type="PRINTS" id="PR00039">
    <property type="entry name" value="HTHLYSR"/>
</dbReference>
<evidence type="ECO:0000256" key="4">
    <source>
        <dbReference type="ARBA" id="ARBA00023159"/>
    </source>
</evidence>
<keyword evidence="4" id="KW-0010">Activator</keyword>
<keyword evidence="2" id="KW-0805">Transcription regulation</keyword>
<dbReference type="Proteomes" id="UP000445000">
    <property type="component" value="Unassembled WGS sequence"/>
</dbReference>
<dbReference type="PANTHER" id="PTHR30293:SF0">
    <property type="entry name" value="NITROGEN ASSIMILATION REGULATORY PROTEIN NAC"/>
    <property type="match status" value="1"/>
</dbReference>
<dbReference type="InterPro" id="IPR036390">
    <property type="entry name" value="WH_DNA-bd_sf"/>
</dbReference>
<dbReference type="FunFam" id="1.10.10.10:FF:000001">
    <property type="entry name" value="LysR family transcriptional regulator"/>
    <property type="match status" value="1"/>
</dbReference>
<dbReference type="SUPFAM" id="SSF53850">
    <property type="entry name" value="Periplasmic binding protein-like II"/>
    <property type="match status" value="1"/>
</dbReference>
<organism evidence="7 8">
    <name type="scientific">Steroidobacter agaridevorans</name>
    <dbReference type="NCBI Taxonomy" id="2695856"/>
    <lineage>
        <taxon>Bacteria</taxon>
        <taxon>Pseudomonadati</taxon>
        <taxon>Pseudomonadota</taxon>
        <taxon>Gammaproteobacteria</taxon>
        <taxon>Steroidobacterales</taxon>
        <taxon>Steroidobacteraceae</taxon>
        <taxon>Steroidobacter</taxon>
    </lineage>
</organism>
<evidence type="ECO:0000313" key="7">
    <source>
        <dbReference type="EMBL" id="GFE82289.1"/>
    </source>
</evidence>
<protein>
    <submittedName>
        <fullName evidence="7">LysR family transcriptional regulator</fullName>
    </submittedName>
</protein>
<keyword evidence="5" id="KW-0804">Transcription</keyword>
<evidence type="ECO:0000256" key="2">
    <source>
        <dbReference type="ARBA" id="ARBA00023015"/>
    </source>
</evidence>
<dbReference type="EMBL" id="BLJN01000004">
    <property type="protein sequence ID" value="GFE82289.1"/>
    <property type="molecule type" value="Genomic_DNA"/>
</dbReference>
<dbReference type="Gene3D" id="1.10.10.10">
    <property type="entry name" value="Winged helix-like DNA-binding domain superfamily/Winged helix DNA-binding domain"/>
    <property type="match status" value="1"/>
</dbReference>
<dbReference type="InterPro" id="IPR036388">
    <property type="entry name" value="WH-like_DNA-bd_sf"/>
</dbReference>
<dbReference type="GO" id="GO:0003700">
    <property type="term" value="F:DNA-binding transcription factor activity"/>
    <property type="evidence" value="ECO:0007669"/>
    <property type="project" value="InterPro"/>
</dbReference>
<evidence type="ECO:0000313" key="8">
    <source>
        <dbReference type="Proteomes" id="UP000445000"/>
    </source>
</evidence>
<accession>A0A829YGA4</accession>
<dbReference type="Pfam" id="PF00126">
    <property type="entry name" value="HTH_1"/>
    <property type="match status" value="1"/>
</dbReference>
<dbReference type="PANTHER" id="PTHR30293">
    <property type="entry name" value="TRANSCRIPTIONAL REGULATORY PROTEIN NAC-RELATED"/>
    <property type="match status" value="1"/>
</dbReference>
<dbReference type="InterPro" id="IPR005119">
    <property type="entry name" value="LysR_subst-bd"/>
</dbReference>
<dbReference type="AlphaFoldDB" id="A0A829YGA4"/>
<keyword evidence="8" id="KW-1185">Reference proteome</keyword>
<proteinExistence type="inferred from homology"/>
<dbReference type="GO" id="GO:0003677">
    <property type="term" value="F:DNA binding"/>
    <property type="evidence" value="ECO:0007669"/>
    <property type="project" value="UniProtKB-KW"/>
</dbReference>
<dbReference type="Gene3D" id="3.40.190.290">
    <property type="match status" value="1"/>
</dbReference>
<evidence type="ECO:0000256" key="5">
    <source>
        <dbReference type="ARBA" id="ARBA00023163"/>
    </source>
</evidence>
<dbReference type="InterPro" id="IPR000847">
    <property type="entry name" value="LysR_HTH_N"/>
</dbReference>
<evidence type="ECO:0000256" key="3">
    <source>
        <dbReference type="ARBA" id="ARBA00023125"/>
    </source>
</evidence>
<dbReference type="GO" id="GO:2000142">
    <property type="term" value="P:regulation of DNA-templated transcription initiation"/>
    <property type="evidence" value="ECO:0007669"/>
    <property type="project" value="TreeGrafter"/>
</dbReference>
<dbReference type="SUPFAM" id="SSF46785">
    <property type="entry name" value="Winged helix' DNA-binding domain"/>
    <property type="match status" value="1"/>
</dbReference>
<name>A0A829YGA4_9GAMM</name>
<evidence type="ECO:0000259" key="6">
    <source>
        <dbReference type="PROSITE" id="PS50931"/>
    </source>
</evidence>
<dbReference type="RefSeq" id="WP_161813944.1">
    <property type="nucleotide sequence ID" value="NZ_BLJN01000004.1"/>
</dbReference>
<dbReference type="Pfam" id="PF03466">
    <property type="entry name" value="LysR_substrate"/>
    <property type="match status" value="1"/>
</dbReference>
<evidence type="ECO:0000256" key="1">
    <source>
        <dbReference type="ARBA" id="ARBA00009437"/>
    </source>
</evidence>
<sequence length="308" mass="33690">MDSRRLKYFVQIVDSGSITRAAAVTGIAQPALSQQLAVLENELKVKLLDRSVSGVTPTPAGKILYAHAQTILRQVEDMRQAVHREMQPLSGAVNLGMSPTMVTRFALPLIEKVCSQHPEMHLQIREEGSAVLNELLINGRIELSISPTRPDNDVIVGEELLSDPLMLMYPASWSIANDAPLEDLAALPWIVPRRPHSIRAVVDGVFAAASLSPYVVVELDSLQNVIETVRRGLGVAAMVSDAVKADLDAGTVKCRPLGTVSPMRPMFLAHRRTPALSRPAQFVYDVLREIAADVRMDEPHKVEQPAAH</sequence>
<comment type="caution">
    <text evidence="7">The sequence shown here is derived from an EMBL/GenBank/DDBJ whole genome shotgun (WGS) entry which is preliminary data.</text>
</comment>
<feature type="domain" description="HTH lysR-type" evidence="6">
    <location>
        <begin position="1"/>
        <end position="58"/>
    </location>
</feature>
<keyword evidence="3" id="KW-0238">DNA-binding</keyword>
<comment type="similarity">
    <text evidence="1">Belongs to the LysR transcriptional regulatory family.</text>
</comment>
<reference evidence="8" key="1">
    <citation type="submission" date="2020-01" db="EMBL/GenBank/DDBJ databases">
        <title>'Steroidobacter agaridevorans' sp. nov., agar-degrading bacteria isolated from rhizosphere soils.</title>
        <authorList>
            <person name="Ikenaga M."/>
            <person name="Kataoka M."/>
            <person name="Murouchi A."/>
            <person name="Katsuragi S."/>
            <person name="Sakai M."/>
        </authorList>
    </citation>
    <scope>NUCLEOTIDE SEQUENCE [LARGE SCALE GENOMIC DNA]</scope>
    <source>
        <strain evidence="8">YU21-B</strain>
    </source>
</reference>
<gene>
    <name evidence="7" type="ORF">GCM10011487_42890</name>
</gene>
<dbReference type="PROSITE" id="PS50931">
    <property type="entry name" value="HTH_LYSR"/>
    <property type="match status" value="1"/>
</dbReference>